<dbReference type="PANTHER" id="PTHR11278:SF0">
    <property type="entry name" value="SMALL RIBOSOMAL SUBUNIT PROTEIN ES7"/>
    <property type="match status" value="1"/>
</dbReference>
<dbReference type="RefSeq" id="XP_009033445.1">
    <property type="nucleotide sequence ID" value="XM_009035197.1"/>
</dbReference>
<dbReference type="KEGG" id="aaf:AURANDRAFT_70049"/>
<dbReference type="GO" id="GO:0030686">
    <property type="term" value="C:90S preribosome"/>
    <property type="evidence" value="ECO:0007669"/>
    <property type="project" value="TreeGrafter"/>
</dbReference>
<evidence type="ECO:0000313" key="5">
    <source>
        <dbReference type="EMBL" id="EGB12412.1"/>
    </source>
</evidence>
<dbReference type="Proteomes" id="UP000002729">
    <property type="component" value="Unassembled WGS sequence"/>
</dbReference>
<dbReference type="InParanoid" id="F0XZ47"/>
<sequence>MSTRRALLRVLDPLPRRLTTDEQRRDDELRKRELRATSCGGRRSPRRGSTERGLRRPRRGRGAAPRQLRARLRGGADGGPRAGRPPSSRALRLVAPRQSLAVRLRGGADGGPRASPPPPRARAPPRRSAPPSDASSAQVKMASKKCVKPEGQEPDEIESQVAAELYNLEQSSTELKAELKELYFLSAKEVEVGGGKKAIIVFVPFGLLKSYHKIQTRLVRELEKKFSGRHVIIVAQRTILGKNYARSSSSKGPRPRSRTLTSVQDCILDDLVYPTEIVGKRTRCKLDGSKVLKVLLDPKDQVNVETKLDTFSFVYKKLTNKEVIFEFPVTDL</sequence>
<dbReference type="GO" id="GO:0003735">
    <property type="term" value="F:structural constituent of ribosome"/>
    <property type="evidence" value="ECO:0007669"/>
    <property type="project" value="InterPro"/>
</dbReference>
<dbReference type="GO" id="GO:0006412">
    <property type="term" value="P:translation"/>
    <property type="evidence" value="ECO:0007669"/>
    <property type="project" value="InterPro"/>
</dbReference>
<evidence type="ECO:0000256" key="4">
    <source>
        <dbReference type="SAM" id="MobiDB-lite"/>
    </source>
</evidence>
<dbReference type="EMBL" id="GL833121">
    <property type="protein sequence ID" value="EGB12412.1"/>
    <property type="molecule type" value="Genomic_DNA"/>
</dbReference>
<dbReference type="InterPro" id="IPR047861">
    <property type="entry name" value="Ribosomal_eS7_CS"/>
</dbReference>
<dbReference type="PROSITE" id="PS00948">
    <property type="entry name" value="RIBOSOMAL_S7E"/>
    <property type="match status" value="1"/>
</dbReference>
<dbReference type="GeneID" id="20227720"/>
<gene>
    <name evidence="5" type="ORF">AURANDRAFT_70049</name>
</gene>
<keyword evidence="6" id="KW-1185">Reference proteome</keyword>
<feature type="compositionally biased region" description="Low complexity" evidence="4">
    <location>
        <begin position="82"/>
        <end position="91"/>
    </location>
</feature>
<evidence type="ECO:0000256" key="1">
    <source>
        <dbReference type="ARBA" id="ARBA00007820"/>
    </source>
</evidence>
<dbReference type="InterPro" id="IPR000554">
    <property type="entry name" value="Ribosomal_eS7"/>
</dbReference>
<dbReference type="GO" id="GO:0006364">
    <property type="term" value="P:rRNA processing"/>
    <property type="evidence" value="ECO:0007669"/>
    <property type="project" value="TreeGrafter"/>
</dbReference>
<dbReference type="GO" id="GO:0022627">
    <property type="term" value="C:cytosolic small ribosomal subunit"/>
    <property type="evidence" value="ECO:0007669"/>
    <property type="project" value="TreeGrafter"/>
</dbReference>
<protein>
    <recommendedName>
        <fullName evidence="7">40S ribosomal protein S7</fullName>
    </recommendedName>
</protein>
<keyword evidence="3" id="KW-0687">Ribonucleoprotein</keyword>
<feature type="region of interest" description="Disordered" evidence="4">
    <location>
        <begin position="19"/>
        <end position="91"/>
    </location>
</feature>
<keyword evidence="2" id="KW-0689">Ribosomal protein</keyword>
<reference evidence="5 6" key="1">
    <citation type="journal article" date="2011" name="Proc. Natl. Acad. Sci. U.S.A.">
        <title>Niche of harmful alga Aureococcus anophagefferens revealed through ecogenomics.</title>
        <authorList>
            <person name="Gobler C.J."/>
            <person name="Berry D.L."/>
            <person name="Dyhrman S.T."/>
            <person name="Wilhelm S.W."/>
            <person name="Salamov A."/>
            <person name="Lobanov A.V."/>
            <person name="Zhang Y."/>
            <person name="Collier J.L."/>
            <person name="Wurch L.L."/>
            <person name="Kustka A.B."/>
            <person name="Dill B.D."/>
            <person name="Shah M."/>
            <person name="VerBerkmoes N.C."/>
            <person name="Kuo A."/>
            <person name="Terry A."/>
            <person name="Pangilinan J."/>
            <person name="Lindquist E.A."/>
            <person name="Lucas S."/>
            <person name="Paulsen I.T."/>
            <person name="Hattenrath-Lehmann T.K."/>
            <person name="Talmage S.C."/>
            <person name="Walker E.A."/>
            <person name="Koch F."/>
            <person name="Burson A.M."/>
            <person name="Marcoval M.A."/>
            <person name="Tang Y.Z."/>
            <person name="Lecleir G.R."/>
            <person name="Coyne K.J."/>
            <person name="Berg G.M."/>
            <person name="Bertrand E.M."/>
            <person name="Saito M.A."/>
            <person name="Gladyshev V.N."/>
            <person name="Grigoriev I.V."/>
        </authorList>
    </citation>
    <scope>NUCLEOTIDE SEQUENCE [LARGE SCALE GENOMIC DNA]</scope>
    <source>
        <strain evidence="6">CCMP 1984</strain>
    </source>
</reference>
<comment type="similarity">
    <text evidence="1">Belongs to the eukaryotic ribosomal protein eS7 family.</text>
</comment>
<evidence type="ECO:0008006" key="7">
    <source>
        <dbReference type="Google" id="ProtNLM"/>
    </source>
</evidence>
<evidence type="ECO:0000313" key="6">
    <source>
        <dbReference type="Proteomes" id="UP000002729"/>
    </source>
</evidence>
<dbReference type="PANTHER" id="PTHR11278">
    <property type="entry name" value="40S RIBOSOMAL PROTEIN S7"/>
    <property type="match status" value="1"/>
</dbReference>
<accession>F0XZ47</accession>
<dbReference type="GO" id="GO:0042274">
    <property type="term" value="P:ribosomal small subunit biogenesis"/>
    <property type="evidence" value="ECO:0007669"/>
    <property type="project" value="TreeGrafter"/>
</dbReference>
<dbReference type="OrthoDB" id="1724687at2759"/>
<dbReference type="Pfam" id="PF01251">
    <property type="entry name" value="Ribosomal_S7e"/>
    <property type="match status" value="1"/>
</dbReference>
<name>F0XZ47_AURAN</name>
<dbReference type="AlphaFoldDB" id="F0XZ47"/>
<evidence type="ECO:0000256" key="2">
    <source>
        <dbReference type="ARBA" id="ARBA00022980"/>
    </source>
</evidence>
<organism evidence="6">
    <name type="scientific">Aureococcus anophagefferens</name>
    <name type="common">Harmful bloom alga</name>
    <dbReference type="NCBI Taxonomy" id="44056"/>
    <lineage>
        <taxon>Eukaryota</taxon>
        <taxon>Sar</taxon>
        <taxon>Stramenopiles</taxon>
        <taxon>Ochrophyta</taxon>
        <taxon>Pelagophyceae</taxon>
        <taxon>Pelagomonadales</taxon>
        <taxon>Pelagomonadaceae</taxon>
        <taxon>Aureococcus</taxon>
    </lineage>
</organism>
<feature type="compositionally biased region" description="Basic and acidic residues" evidence="4">
    <location>
        <begin position="19"/>
        <end position="35"/>
    </location>
</feature>
<proteinExistence type="inferred from homology"/>
<dbReference type="eggNOG" id="KOG3320">
    <property type="taxonomic scope" value="Eukaryota"/>
</dbReference>
<feature type="region of interest" description="Disordered" evidence="4">
    <location>
        <begin position="104"/>
        <end position="154"/>
    </location>
</feature>
<dbReference type="FunCoup" id="F0XZ47">
    <property type="interactions" value="508"/>
</dbReference>
<evidence type="ECO:0000256" key="3">
    <source>
        <dbReference type="ARBA" id="ARBA00023274"/>
    </source>
</evidence>
<dbReference type="GO" id="GO:0032040">
    <property type="term" value="C:small-subunit processome"/>
    <property type="evidence" value="ECO:0007669"/>
    <property type="project" value="TreeGrafter"/>
</dbReference>